<dbReference type="EC" id="1.2.1.16" evidence="4"/>
<dbReference type="CDD" id="cd07103">
    <property type="entry name" value="ALDH_F5_SSADH_GabD"/>
    <property type="match status" value="1"/>
</dbReference>
<dbReference type="Gene3D" id="3.40.605.10">
    <property type="entry name" value="Aldehyde Dehydrogenase, Chain A, domain 1"/>
    <property type="match status" value="1"/>
</dbReference>
<dbReference type="InterPro" id="IPR016163">
    <property type="entry name" value="Ald_DH_C"/>
</dbReference>
<dbReference type="Gene3D" id="3.40.309.10">
    <property type="entry name" value="Aldehyde Dehydrogenase, Chain A, domain 2"/>
    <property type="match status" value="1"/>
</dbReference>
<organism evidence="4 5">
    <name type="scientific">Rhizorhabdus wittichii (strain DSM 6014 / CCUG 31198 / JCM 15750 / NBRC 105917 / EY 4224 / RW1)</name>
    <name type="common">Sphingomonas wittichii</name>
    <dbReference type="NCBI Taxonomy" id="392499"/>
    <lineage>
        <taxon>Bacteria</taxon>
        <taxon>Pseudomonadati</taxon>
        <taxon>Pseudomonadota</taxon>
        <taxon>Alphaproteobacteria</taxon>
        <taxon>Sphingomonadales</taxon>
        <taxon>Sphingomonadaceae</taxon>
        <taxon>Rhizorhabdus</taxon>
    </lineage>
</organism>
<comment type="similarity">
    <text evidence="1">Belongs to the aldehyde dehydrogenase family.</text>
</comment>
<protein>
    <submittedName>
        <fullName evidence="4">Succinate semialdehyde dehydrogenase</fullName>
        <ecNumber evidence="4">1.2.1.16</ecNumber>
    </submittedName>
</protein>
<keyword evidence="5" id="KW-1185">Reference proteome</keyword>
<dbReference type="FunFam" id="3.40.605.10:FF:000033">
    <property type="entry name" value="NAD-dependent succinate-semialdehyde dehydrogenase"/>
    <property type="match status" value="1"/>
</dbReference>
<dbReference type="PANTHER" id="PTHR43353:SF5">
    <property type="entry name" value="SUCCINATE-SEMIALDEHYDE DEHYDROGENASE, MITOCHONDRIAL"/>
    <property type="match status" value="1"/>
</dbReference>
<dbReference type="SUPFAM" id="SSF53720">
    <property type="entry name" value="ALDH-like"/>
    <property type="match status" value="1"/>
</dbReference>
<evidence type="ECO:0000313" key="5">
    <source>
        <dbReference type="Proteomes" id="UP000001989"/>
    </source>
</evidence>
<dbReference type="EMBL" id="CP000699">
    <property type="protein sequence ID" value="ABQ69417.1"/>
    <property type="molecule type" value="Genomic_DNA"/>
</dbReference>
<name>A0A9J9HDC5_RHIWR</name>
<evidence type="ECO:0000313" key="4">
    <source>
        <dbReference type="EMBL" id="ABQ69417.1"/>
    </source>
</evidence>
<dbReference type="FunFam" id="3.40.309.10:FF:000009">
    <property type="entry name" value="Aldehyde dehydrogenase A"/>
    <property type="match status" value="1"/>
</dbReference>
<dbReference type="AlphaFoldDB" id="A0A9J9HDC5"/>
<sequence length="485" mass="51667">MVDRHAYPAPRLFIDGEWIDAGDRDTLPIANPATGEAIGRLPVATRADLDRALDAARRGFVVWRAKTALERAAILHRAAGLLRERADEIGRLSTIEQGKLVGESIAEAQASADIFDWFAEDARRDYGRIVPSKQPAVRHLVVHEPIGPAALFTPWNFPVTIPARKLAAALAAGCSVVIKPAEETPMSCLELARALDDAGLPKGVLNVVFGLPAEISDYLIRSPVIRKVSFTGSTGVGKLLAGIAAEVMKPTTMELGGHAPVIVFDDVDIDMVVRMTAASKFRNAGQICIAPTRFYLHDRIHDAFVARFAEAARALTLGNGLDPGTRMGPLANPRRVVAMEAMIGDAIAGGAALRAGGAKGDLPGGNFWEATVLSDVPDSARIMNEEPFGPVIATQRFETIEDVAERANRLPYGLAAYAFTRSAAQAHRIGEMIEAGMVGVNFPVLTGPETPFGGVKESGHGSDGGIEALRGYQVTKYIAQGYLPG</sequence>
<dbReference type="InterPro" id="IPR015590">
    <property type="entry name" value="Aldehyde_DH_dom"/>
</dbReference>
<dbReference type="InterPro" id="IPR050740">
    <property type="entry name" value="Aldehyde_DH_Superfamily"/>
</dbReference>
<dbReference type="InterPro" id="IPR016160">
    <property type="entry name" value="Ald_DH_CS_CYS"/>
</dbReference>
<proteinExistence type="inferred from homology"/>
<keyword evidence="2 4" id="KW-0560">Oxidoreductase</keyword>
<dbReference type="KEGG" id="swi:Swit_3067"/>
<dbReference type="Pfam" id="PF00171">
    <property type="entry name" value="Aldedh"/>
    <property type="match status" value="1"/>
</dbReference>
<evidence type="ECO:0000256" key="2">
    <source>
        <dbReference type="ARBA" id="ARBA00023002"/>
    </source>
</evidence>
<gene>
    <name evidence="4" type="ordered locus">Swit_3067</name>
</gene>
<dbReference type="PROSITE" id="PS00070">
    <property type="entry name" value="ALDEHYDE_DEHYDR_CYS"/>
    <property type="match status" value="1"/>
</dbReference>
<dbReference type="Proteomes" id="UP000001989">
    <property type="component" value="Chromosome"/>
</dbReference>
<reference evidence="4 5" key="1">
    <citation type="journal article" date="2010" name="J. Bacteriol.">
        <title>Genome sequence of the dioxin-mineralizing bacterium Sphingomonas wittichii RW1.</title>
        <authorList>
            <person name="Miller T.R."/>
            <person name="Delcher A.L."/>
            <person name="Salzberg S.L."/>
            <person name="Saunders E."/>
            <person name="Detter J.C."/>
            <person name="Halden R.U."/>
        </authorList>
    </citation>
    <scope>NUCLEOTIDE SEQUENCE [LARGE SCALE GENOMIC DNA]</scope>
    <source>
        <strain evidence="5">DSM 6014 / CCUG 31198 / JCM 15750 / NBRC 105917 / EY 4224 / RW1</strain>
    </source>
</reference>
<dbReference type="GO" id="GO:0009450">
    <property type="term" value="P:gamma-aminobutyric acid catabolic process"/>
    <property type="evidence" value="ECO:0007669"/>
    <property type="project" value="TreeGrafter"/>
</dbReference>
<dbReference type="OrthoDB" id="9802947at2"/>
<dbReference type="InterPro" id="IPR016161">
    <property type="entry name" value="Ald_DH/histidinol_DH"/>
</dbReference>
<evidence type="ECO:0000259" key="3">
    <source>
        <dbReference type="Pfam" id="PF00171"/>
    </source>
</evidence>
<accession>A0A9J9HDC5</accession>
<evidence type="ECO:0000256" key="1">
    <source>
        <dbReference type="ARBA" id="ARBA00009986"/>
    </source>
</evidence>
<dbReference type="GO" id="GO:0004777">
    <property type="term" value="F:succinate-semialdehyde dehydrogenase (NAD+) activity"/>
    <property type="evidence" value="ECO:0007669"/>
    <property type="project" value="TreeGrafter"/>
</dbReference>
<dbReference type="InterPro" id="IPR016162">
    <property type="entry name" value="Ald_DH_N"/>
</dbReference>
<dbReference type="PANTHER" id="PTHR43353">
    <property type="entry name" value="SUCCINATE-SEMIALDEHYDE DEHYDROGENASE, MITOCHONDRIAL"/>
    <property type="match status" value="1"/>
</dbReference>
<feature type="domain" description="Aldehyde dehydrogenase" evidence="3">
    <location>
        <begin position="18"/>
        <end position="477"/>
    </location>
</feature>